<dbReference type="AlphaFoldDB" id="A0A024UIQ0"/>
<dbReference type="EMBL" id="KI913956">
    <property type="protein sequence ID" value="ETW06065.1"/>
    <property type="molecule type" value="Genomic_DNA"/>
</dbReference>
<accession>A0A024UIQ0</accession>
<name>A0A024UIQ0_9STRA</name>
<dbReference type="VEuPathDB" id="FungiDB:H310_03660"/>
<dbReference type="GeneID" id="20080710"/>
<reference evidence="1" key="1">
    <citation type="submission" date="2013-12" db="EMBL/GenBank/DDBJ databases">
        <title>The Genome Sequence of Aphanomyces invadans NJM9701.</title>
        <authorList>
            <consortium name="The Broad Institute Genomics Platform"/>
            <person name="Russ C."/>
            <person name="Tyler B."/>
            <person name="van West P."/>
            <person name="Dieguez-Uribeondo J."/>
            <person name="Young S.K."/>
            <person name="Zeng Q."/>
            <person name="Gargeya S."/>
            <person name="Fitzgerald M."/>
            <person name="Abouelleil A."/>
            <person name="Alvarado L."/>
            <person name="Chapman S.B."/>
            <person name="Gainer-Dewar J."/>
            <person name="Goldberg J."/>
            <person name="Griggs A."/>
            <person name="Gujja S."/>
            <person name="Hansen M."/>
            <person name="Howarth C."/>
            <person name="Imamovic A."/>
            <person name="Ireland A."/>
            <person name="Larimer J."/>
            <person name="McCowan C."/>
            <person name="Murphy C."/>
            <person name="Pearson M."/>
            <person name="Poon T.W."/>
            <person name="Priest M."/>
            <person name="Roberts A."/>
            <person name="Saif S."/>
            <person name="Shea T."/>
            <person name="Sykes S."/>
            <person name="Wortman J."/>
            <person name="Nusbaum C."/>
            <person name="Birren B."/>
        </authorList>
    </citation>
    <scope>NUCLEOTIDE SEQUENCE [LARGE SCALE GENOMIC DNA]</scope>
    <source>
        <strain evidence="1">NJM9701</strain>
    </source>
</reference>
<organism evidence="1">
    <name type="scientific">Aphanomyces invadans</name>
    <dbReference type="NCBI Taxonomy" id="157072"/>
    <lineage>
        <taxon>Eukaryota</taxon>
        <taxon>Sar</taxon>
        <taxon>Stramenopiles</taxon>
        <taxon>Oomycota</taxon>
        <taxon>Saprolegniomycetes</taxon>
        <taxon>Saprolegniales</taxon>
        <taxon>Verrucalvaceae</taxon>
        <taxon>Aphanomyces</taxon>
    </lineage>
</organism>
<sequence>MSDRTMASADDFAMNEDDMECIARLLPMDDVSSAYPLVDLVDDDSTSTSTSQSCTLREIRVAALVYLFQCFRPGDVIASLGVFAPCHSVTHSVYLRRIKTFPDLWDAKSKVFSSLSHALVNVEFDMGTNSVRAQYKFYPSLNST</sequence>
<gene>
    <name evidence="1" type="ORF">H310_03660</name>
</gene>
<evidence type="ECO:0000313" key="1">
    <source>
        <dbReference type="EMBL" id="ETW06065.1"/>
    </source>
</evidence>
<dbReference type="RefSeq" id="XP_008865842.1">
    <property type="nucleotide sequence ID" value="XM_008867620.1"/>
</dbReference>
<proteinExistence type="predicted"/>
<protein>
    <submittedName>
        <fullName evidence="1">Uncharacterized protein</fullName>
    </submittedName>
</protein>